<accession>A0A2S9IKW6</accession>
<keyword evidence="1" id="KW-1133">Transmembrane helix</keyword>
<evidence type="ECO:0000256" key="1">
    <source>
        <dbReference type="SAM" id="Phobius"/>
    </source>
</evidence>
<name>A0A2S9IKW6_9HYPH</name>
<feature type="transmembrane region" description="Helical" evidence="1">
    <location>
        <begin position="185"/>
        <end position="207"/>
    </location>
</feature>
<protein>
    <submittedName>
        <fullName evidence="2">Uncharacterized protein</fullName>
    </submittedName>
</protein>
<dbReference type="EMBL" id="PVBR01000023">
    <property type="protein sequence ID" value="PRD41171.1"/>
    <property type="molecule type" value="Genomic_DNA"/>
</dbReference>
<dbReference type="Proteomes" id="UP000239434">
    <property type="component" value="Unassembled WGS sequence"/>
</dbReference>
<organism evidence="2 3">
    <name type="scientific">Phyllobacterium phragmitis</name>
    <dbReference type="NCBI Taxonomy" id="2670329"/>
    <lineage>
        <taxon>Bacteria</taxon>
        <taxon>Pseudomonadati</taxon>
        <taxon>Pseudomonadota</taxon>
        <taxon>Alphaproteobacteria</taxon>
        <taxon>Hyphomicrobiales</taxon>
        <taxon>Phyllobacteriaceae</taxon>
        <taxon>Phyllobacterium</taxon>
    </lineage>
</organism>
<keyword evidence="1" id="KW-0472">Membrane</keyword>
<feature type="transmembrane region" description="Helical" evidence="1">
    <location>
        <begin position="219"/>
        <end position="240"/>
    </location>
</feature>
<feature type="transmembrane region" description="Helical" evidence="1">
    <location>
        <begin position="55"/>
        <end position="77"/>
    </location>
</feature>
<feature type="transmembrane region" description="Helical" evidence="1">
    <location>
        <begin position="106"/>
        <end position="123"/>
    </location>
</feature>
<evidence type="ECO:0000313" key="2">
    <source>
        <dbReference type="EMBL" id="PRD41171.1"/>
    </source>
</evidence>
<proteinExistence type="predicted"/>
<comment type="caution">
    <text evidence="2">The sequence shown here is derived from an EMBL/GenBank/DDBJ whole genome shotgun (WGS) entry which is preliminary data.</text>
</comment>
<keyword evidence="1" id="KW-0812">Transmembrane</keyword>
<reference evidence="2 3" key="1">
    <citation type="submission" date="2018-02" db="EMBL/GenBank/DDBJ databases">
        <title>The draft genome of Phyllobacterium sp. 1N-3.</title>
        <authorList>
            <person name="Liu L."/>
            <person name="Li L."/>
            <person name="Zhang X."/>
            <person name="Wang T."/>
            <person name="Liang L."/>
        </authorList>
    </citation>
    <scope>NUCLEOTIDE SEQUENCE [LARGE SCALE GENOMIC DNA]</scope>
    <source>
        <strain evidence="2 3">1N-3</strain>
    </source>
</reference>
<evidence type="ECO:0000313" key="3">
    <source>
        <dbReference type="Proteomes" id="UP000239434"/>
    </source>
</evidence>
<gene>
    <name evidence="2" type="ORF">C5748_22690</name>
</gene>
<keyword evidence="3" id="KW-1185">Reference proteome</keyword>
<dbReference type="AlphaFoldDB" id="A0A2S9IKW6"/>
<sequence>MARTDMTTSEFSAQCIDAGTGRQLDGNLTAAPFKNMFHQRSYLSLIAAILRRTPVHFGAIVLVVFISQMALFATFWLPWKVLVVLSGGKPWLLPASVATLPQENQVLILSLAVVLAYLLHLSCEKITGWLCVRGARRQRLAGGKTGLFNNQREIAEQIYRRITRCLADACFIAVSLWLLSLLYPAILVVFVSWSLFFGTAIWCAAVCWRPVRHWLATSLGWTLGVYANTGFFCALGWLIWAHWHGAMPPFYVSFIVLFVLRQALQQSTSVVLNLRNLMRQKSQAMALFLPDVPWPASAPRNSPFDDLLRAEHRMDWIRKLVQSYEGVIEGDWTVRMSMTEVGNVALFFVTITESGKENPDPKGYLVKLYNHTRDALALQEADLLNEEGAFLPTFEWLGEDKVKGYLCHLMRWQPHAERLESAAYTAAAVAIRTQLLSHDPSPSLIDKYRRSRPNLRERLKPDMCEVILQSIADEKQIQIVEDLRDIWSDLVSVLDSLPEQLALPWMGGQPIYRNDDGRFCLYHWAGWCLEPVGAGWPISARIDRELKEAIGQAAKMRPALRNVTPRAAELAARLYEFERRFAGKSYNGAANMALNLLRVYLREEQDSGRADIQHVISDSLPAE</sequence>